<dbReference type="EMBL" id="CP051006">
    <property type="protein sequence ID" value="QNT94981.1"/>
    <property type="molecule type" value="Genomic_DNA"/>
</dbReference>
<organism evidence="2 3">
    <name type="scientific">Streptomyces griseofuscus</name>
    <dbReference type="NCBI Taxonomy" id="146922"/>
    <lineage>
        <taxon>Bacteria</taxon>
        <taxon>Bacillati</taxon>
        <taxon>Actinomycetota</taxon>
        <taxon>Actinomycetes</taxon>
        <taxon>Kitasatosporales</taxon>
        <taxon>Streptomycetaceae</taxon>
        <taxon>Streptomyces</taxon>
    </lineage>
</organism>
<feature type="region of interest" description="Disordered" evidence="1">
    <location>
        <begin position="55"/>
        <end position="93"/>
    </location>
</feature>
<gene>
    <name evidence="2" type="ORF">HEP81_04709</name>
</gene>
<feature type="region of interest" description="Disordered" evidence="1">
    <location>
        <begin position="1"/>
        <end position="31"/>
    </location>
</feature>
<evidence type="ECO:0000313" key="3">
    <source>
        <dbReference type="Proteomes" id="UP000516422"/>
    </source>
</evidence>
<proteinExistence type="predicted"/>
<dbReference type="AlphaFoldDB" id="A0A7H1Q3V1"/>
<accession>A0A7H1Q3V1</accession>
<evidence type="ECO:0000313" key="2">
    <source>
        <dbReference type="EMBL" id="QNT94981.1"/>
    </source>
</evidence>
<feature type="compositionally biased region" description="Polar residues" evidence="1">
    <location>
        <begin position="8"/>
        <end position="21"/>
    </location>
</feature>
<name>A0A7H1Q3V1_9ACTN</name>
<dbReference type="Proteomes" id="UP000516422">
    <property type="component" value="Chromosome"/>
</dbReference>
<dbReference type="KEGG" id="sgf:HEP81_04709"/>
<feature type="compositionally biased region" description="Basic and acidic residues" evidence="1">
    <location>
        <begin position="81"/>
        <end position="93"/>
    </location>
</feature>
<protein>
    <submittedName>
        <fullName evidence="2">Uncharacterized protein</fullName>
    </submittedName>
</protein>
<reference evidence="2 3" key="1">
    <citation type="submission" date="2020-04" db="EMBL/GenBank/DDBJ databases">
        <title>Characterization and engineering of Streptomyces griseofuscus DSM40191 as a potential heterologous host for expression of BGCs.</title>
        <authorList>
            <person name="Gren T."/>
            <person name="Whitford C.M."/>
            <person name="Mohite O.S."/>
            <person name="Joergensen T.S."/>
            <person name="Nielsen J.B."/>
            <person name="Lee S.Y."/>
            <person name="Weber T."/>
        </authorList>
    </citation>
    <scope>NUCLEOTIDE SEQUENCE [LARGE SCALE GENOMIC DNA]</scope>
    <source>
        <strain evidence="2 3">DSM 40191</strain>
    </source>
</reference>
<sequence length="93" mass="10196">MTCHGDNAVNSEPENTSGQDEGQTHAEAEPPACPFHQLFDVTVYLDADGQCHRCAAAPTDADNEADDRYREIGYDLPDSPGRGERTEGDRWNS</sequence>
<evidence type="ECO:0000256" key="1">
    <source>
        <dbReference type="SAM" id="MobiDB-lite"/>
    </source>
</evidence>